<sequence length="474" mass="56356">MRKMKHNLDEGVYGFDTAISASDWRYSAAIVGLRYYLQEFQKKYEIKKNIEIDGIFDDFFLYSSQDIQENTYLSFVEKFYGEDLPHKALENKLKSSSVFSQEEEKWIKEKMGANTTLKKVFSKIKFTGENKQEVLNLIEENRYTIIKETFRNKKNLYDNYCQSGVLFTEAAKDSVCRVKGYYIDAGKKGKSTAYRFRTDSIIYEDDIIFDFIPFAFTGSTFETVFLNDNVDLDTLYKVNFNVKTFFEKKEQEKVSIQQNLMELLQNQTHPMKYGMEIIYKDREKTHFNTWYLRNESIRIFQKVDIPKINLNMKVGENYRNILKETFQNILNLVRLDLIIDFLLKEREKSNLPSIYFAIKELLKINIEIKNIGGENMEFNKNQKFAYACAKEIVKIFKKNNIEKKLDSYRQKLTSSLIFKDYKRTLDILMQLSNYSGVYFGFLYDFMENPSKNDDIIRMFILELNTENFENKVEK</sequence>
<dbReference type="InterPro" id="IPR013487">
    <property type="entry name" value="CRISPR-assoc_prot_Csx8"/>
</dbReference>
<name>E5BGM2_9FUSO</name>
<organism evidence="1 2">
    <name type="scientific">Fusobacterium gonidiaformans 3-1-5R</name>
    <dbReference type="NCBI Taxonomy" id="469605"/>
    <lineage>
        <taxon>Bacteria</taxon>
        <taxon>Fusobacteriati</taxon>
        <taxon>Fusobacteriota</taxon>
        <taxon>Fusobacteriia</taxon>
        <taxon>Fusobacteriales</taxon>
        <taxon>Fusobacteriaceae</taxon>
        <taxon>Fusobacterium</taxon>
    </lineage>
</organism>
<keyword evidence="2" id="KW-1185">Reference proteome</keyword>
<proteinExistence type="predicted"/>
<accession>E5BGM2</accession>
<dbReference type="BioCyc" id="FSP469605-HMP:GTSP-1148-MONOMER"/>
<dbReference type="HOGENOM" id="CLU_049573_0_0_0"/>
<reference evidence="1 2" key="1">
    <citation type="submission" date="2009-02" db="EMBL/GenBank/DDBJ databases">
        <title>The Genome Sequence of Fusobacterium sp. 3_1_5R.</title>
        <authorList>
            <consortium name="The Broad Institute Genome Sequencing Platform"/>
            <person name="Ward D."/>
            <person name="Young S.K."/>
            <person name="Kodira C.D."/>
            <person name="Zeng Q."/>
            <person name="Koehrsen M."/>
            <person name="Alvarado L."/>
            <person name="Berlin A."/>
            <person name="Borenstein D."/>
            <person name="Chen Z."/>
            <person name="Engels R."/>
            <person name="Freedman E."/>
            <person name="Gellesch M."/>
            <person name="Goldberg J."/>
            <person name="Griggs A."/>
            <person name="Gujja S."/>
            <person name="Heiman D."/>
            <person name="Hepburn T."/>
            <person name="Howarth C."/>
            <person name="Jen D."/>
            <person name="Larson L."/>
            <person name="Lewis B."/>
            <person name="Mehta T."/>
            <person name="Park D."/>
            <person name="Pearson M."/>
            <person name="Roberts A."/>
            <person name="Saif S."/>
            <person name="Shea T."/>
            <person name="Shenoy N."/>
            <person name="Sisk P."/>
            <person name="Stolte C."/>
            <person name="Sykes S."/>
            <person name="Walk T."/>
            <person name="White J."/>
            <person name="Yandava C."/>
            <person name="Allen-Vercoe E."/>
            <person name="Strauss J."/>
            <person name="Ambrose C."/>
            <person name="Lander E."/>
            <person name="Nusbaum C."/>
            <person name="Galagan J."/>
            <person name="Birren B."/>
        </authorList>
    </citation>
    <scope>NUCLEOTIDE SEQUENCE [LARGE SCALE GENOMIC DNA]</scope>
    <source>
        <strain evidence="1 2">3_1_5R</strain>
    </source>
</reference>
<protein>
    <submittedName>
        <fullName evidence="1">CRISPR-associated protein Csx8 (Provisional)</fullName>
    </submittedName>
</protein>
<dbReference type="EMBL" id="GG657972">
    <property type="protein sequence ID" value="EFS21645.1"/>
    <property type="molecule type" value="Genomic_DNA"/>
</dbReference>
<dbReference type="AlphaFoldDB" id="E5BGM2"/>
<dbReference type="Pfam" id="PF09657">
    <property type="entry name" value="Cas_Csx8"/>
    <property type="match status" value="1"/>
</dbReference>
<dbReference type="NCBIfam" id="TIGR02670">
    <property type="entry name" value="cas_csx8"/>
    <property type="match status" value="1"/>
</dbReference>
<evidence type="ECO:0000313" key="2">
    <source>
        <dbReference type="Proteomes" id="UP000002975"/>
    </source>
</evidence>
<evidence type="ECO:0000313" key="1">
    <source>
        <dbReference type="EMBL" id="EFS21645.1"/>
    </source>
</evidence>
<dbReference type="Proteomes" id="UP000002975">
    <property type="component" value="Unassembled WGS sequence"/>
</dbReference>
<gene>
    <name evidence="1" type="ORF">FSBG_01142</name>
</gene>